<dbReference type="EMBL" id="JBBPBM010000733">
    <property type="protein sequence ID" value="KAK8492237.1"/>
    <property type="molecule type" value="Genomic_DNA"/>
</dbReference>
<evidence type="ECO:0000313" key="3">
    <source>
        <dbReference type="Proteomes" id="UP001472677"/>
    </source>
</evidence>
<protein>
    <submittedName>
        <fullName evidence="2">Uncharacterized protein</fullName>
    </submittedName>
</protein>
<evidence type="ECO:0000313" key="2">
    <source>
        <dbReference type="EMBL" id="KAK8492237.1"/>
    </source>
</evidence>
<proteinExistence type="predicted"/>
<organism evidence="2 3">
    <name type="scientific">Hibiscus sabdariffa</name>
    <name type="common">roselle</name>
    <dbReference type="NCBI Taxonomy" id="183260"/>
    <lineage>
        <taxon>Eukaryota</taxon>
        <taxon>Viridiplantae</taxon>
        <taxon>Streptophyta</taxon>
        <taxon>Embryophyta</taxon>
        <taxon>Tracheophyta</taxon>
        <taxon>Spermatophyta</taxon>
        <taxon>Magnoliopsida</taxon>
        <taxon>eudicotyledons</taxon>
        <taxon>Gunneridae</taxon>
        <taxon>Pentapetalae</taxon>
        <taxon>rosids</taxon>
        <taxon>malvids</taxon>
        <taxon>Malvales</taxon>
        <taxon>Malvaceae</taxon>
        <taxon>Malvoideae</taxon>
        <taxon>Hibiscus</taxon>
    </lineage>
</organism>
<feature type="region of interest" description="Disordered" evidence="1">
    <location>
        <begin position="109"/>
        <end position="129"/>
    </location>
</feature>
<name>A0ABR2AHR0_9ROSI</name>
<evidence type="ECO:0000256" key="1">
    <source>
        <dbReference type="SAM" id="MobiDB-lite"/>
    </source>
</evidence>
<accession>A0ABR2AHR0</accession>
<keyword evidence="3" id="KW-1185">Reference proteome</keyword>
<sequence>MEGESPEKEMDRGYKIGKDMTGLECLISEDVVKHDIEYNPSMDKAYVQSIKVKMTTTHTISSTISSTETTGQMVSKVAPSMKVGALSLPRLENIMARIKNQMFDQHFPGRRKEDGFVGPSKGNVKKTCV</sequence>
<dbReference type="Proteomes" id="UP001472677">
    <property type="component" value="Unassembled WGS sequence"/>
</dbReference>
<reference evidence="2 3" key="1">
    <citation type="journal article" date="2024" name="G3 (Bethesda)">
        <title>Genome assembly of Hibiscus sabdariffa L. provides insights into metabolisms of medicinal natural products.</title>
        <authorList>
            <person name="Kim T."/>
        </authorList>
    </citation>
    <scope>NUCLEOTIDE SEQUENCE [LARGE SCALE GENOMIC DNA]</scope>
    <source>
        <strain evidence="2">TK-2024</strain>
        <tissue evidence="2">Old leaves</tissue>
    </source>
</reference>
<comment type="caution">
    <text evidence="2">The sequence shown here is derived from an EMBL/GenBank/DDBJ whole genome shotgun (WGS) entry which is preliminary data.</text>
</comment>
<gene>
    <name evidence="2" type="ORF">V6N12_065960</name>
</gene>